<name>A0A5K1AV59_9MAGN</name>
<organism evidence="1">
    <name type="scientific">Nymphaea colorata</name>
    <name type="common">pocket water lily</name>
    <dbReference type="NCBI Taxonomy" id="210225"/>
    <lineage>
        <taxon>Eukaryota</taxon>
        <taxon>Viridiplantae</taxon>
        <taxon>Streptophyta</taxon>
        <taxon>Embryophyta</taxon>
        <taxon>Tracheophyta</taxon>
        <taxon>Spermatophyta</taxon>
        <taxon>Magnoliopsida</taxon>
        <taxon>Nymphaeales</taxon>
        <taxon>Nymphaeaceae</taxon>
        <taxon>Nymphaea</taxon>
    </lineage>
</organism>
<gene>
    <name evidence="1" type="ORF">NYM_LOCUS12558</name>
</gene>
<dbReference type="AlphaFoldDB" id="A0A5K1AV59"/>
<reference evidence="1" key="1">
    <citation type="submission" date="2019-09" db="EMBL/GenBank/DDBJ databases">
        <authorList>
            <person name="Zhang L."/>
        </authorList>
    </citation>
    <scope>NUCLEOTIDE SEQUENCE</scope>
</reference>
<sequence>MNGIGQLATINDIGVGKD</sequence>
<proteinExistence type="predicted"/>
<evidence type="ECO:0000313" key="1">
    <source>
        <dbReference type="EMBL" id="VVW05718.1"/>
    </source>
</evidence>
<accession>A0A5K1AV59</accession>
<protein>
    <submittedName>
        <fullName evidence="1">Uncharacterized protein</fullName>
    </submittedName>
</protein>
<dbReference type="EMBL" id="LR721780">
    <property type="protein sequence ID" value="VVW05718.1"/>
    <property type="molecule type" value="Genomic_DNA"/>
</dbReference>